<accession>A0A6J1LCV2</accession>
<protein>
    <submittedName>
        <fullName evidence="3">Uncharacterized protein LOC111594165</fullName>
    </submittedName>
</protein>
<evidence type="ECO:0000256" key="1">
    <source>
        <dbReference type="SAM" id="Phobius"/>
    </source>
</evidence>
<gene>
    <name evidence="3" type="primary">LOC111594165</name>
</gene>
<dbReference type="KEGG" id="dhe:111594165"/>
<keyword evidence="1" id="KW-0472">Membrane</keyword>
<evidence type="ECO:0000313" key="3">
    <source>
        <dbReference type="RefSeq" id="XP_023163117.1"/>
    </source>
</evidence>
<feature type="transmembrane region" description="Helical" evidence="1">
    <location>
        <begin position="44"/>
        <end position="66"/>
    </location>
</feature>
<dbReference type="AlphaFoldDB" id="A0A6J1LCV2"/>
<evidence type="ECO:0000313" key="2">
    <source>
        <dbReference type="Proteomes" id="UP000504633"/>
    </source>
</evidence>
<sequence>MSFDLADITSSHKSYCHRARSDPQLNGLERRASSIDKVFDEKQLFIAMLMQLVFAQLGLICLAGLAPAEAQYHASPKLAGPAALAHESADSILNSLDVAIDKLTNIYTQALLSGTHTPELEISLRALELELYELLDRLYKQHRLKDYMKYESEVSKQMIIYNLLKELFGYTQHVEKS</sequence>
<organism evidence="2 3">
    <name type="scientific">Drosophila hydei</name>
    <name type="common">Fruit fly</name>
    <dbReference type="NCBI Taxonomy" id="7224"/>
    <lineage>
        <taxon>Eukaryota</taxon>
        <taxon>Metazoa</taxon>
        <taxon>Ecdysozoa</taxon>
        <taxon>Arthropoda</taxon>
        <taxon>Hexapoda</taxon>
        <taxon>Insecta</taxon>
        <taxon>Pterygota</taxon>
        <taxon>Neoptera</taxon>
        <taxon>Endopterygota</taxon>
        <taxon>Diptera</taxon>
        <taxon>Brachycera</taxon>
        <taxon>Muscomorpha</taxon>
        <taxon>Ephydroidea</taxon>
        <taxon>Drosophilidae</taxon>
        <taxon>Drosophila</taxon>
    </lineage>
</organism>
<keyword evidence="2" id="KW-1185">Reference proteome</keyword>
<dbReference type="GeneID" id="111594165"/>
<name>A0A6J1LCV2_DROHY</name>
<dbReference type="Proteomes" id="UP000504633">
    <property type="component" value="Unplaced"/>
</dbReference>
<dbReference type="OrthoDB" id="8004934at2759"/>
<reference evidence="3" key="1">
    <citation type="submission" date="2025-08" db="UniProtKB">
        <authorList>
            <consortium name="RefSeq"/>
        </authorList>
    </citation>
    <scope>IDENTIFICATION</scope>
    <source>
        <strain evidence="3">15085-1641.00</strain>
        <tissue evidence="3">Whole body</tissue>
    </source>
</reference>
<dbReference type="RefSeq" id="XP_023163117.1">
    <property type="nucleotide sequence ID" value="XM_023307349.2"/>
</dbReference>
<keyword evidence="1" id="KW-1133">Transmembrane helix</keyword>
<proteinExistence type="predicted"/>
<keyword evidence="1" id="KW-0812">Transmembrane</keyword>